<keyword evidence="2" id="KW-1185">Reference proteome</keyword>
<protein>
    <recommendedName>
        <fullName evidence="3">DUF4878 domain-containing protein</fullName>
    </recommendedName>
</protein>
<proteinExistence type="predicted"/>
<evidence type="ECO:0000313" key="2">
    <source>
        <dbReference type="Proteomes" id="UP000602284"/>
    </source>
</evidence>
<dbReference type="InterPro" id="IPR032710">
    <property type="entry name" value="NTF2-like_dom_sf"/>
</dbReference>
<evidence type="ECO:0008006" key="3">
    <source>
        <dbReference type="Google" id="ProtNLM"/>
    </source>
</evidence>
<organism evidence="1 2">
    <name type="scientific">Tumebacillus amylolyticus</name>
    <dbReference type="NCBI Taxonomy" id="2801339"/>
    <lineage>
        <taxon>Bacteria</taxon>
        <taxon>Bacillati</taxon>
        <taxon>Bacillota</taxon>
        <taxon>Bacilli</taxon>
        <taxon>Bacillales</taxon>
        <taxon>Alicyclobacillaceae</taxon>
        <taxon>Tumebacillus</taxon>
    </lineage>
</organism>
<dbReference type="RefSeq" id="WP_201631480.1">
    <property type="nucleotide sequence ID" value="NZ_JAEQNB010000001.1"/>
</dbReference>
<dbReference type="SUPFAM" id="SSF54427">
    <property type="entry name" value="NTF2-like"/>
    <property type="match status" value="1"/>
</dbReference>
<sequence>MQRTSKLITLALSLGVLAIGIGWSGSVYATQEEKKVVIKAAQDYVEAFTNHDIDELMNHVKDTRAQNDAELHANYESFIKTALEQHEQLKFISVEEVSSGTYQVNFEHYSDVFQKGWVPISLPMVKENGEWKLFVDGSLVVNTKK</sequence>
<evidence type="ECO:0000313" key="1">
    <source>
        <dbReference type="EMBL" id="MBL0385907.1"/>
    </source>
</evidence>
<gene>
    <name evidence="1" type="ORF">JJB07_04515</name>
</gene>
<comment type="caution">
    <text evidence="1">The sequence shown here is derived from an EMBL/GenBank/DDBJ whole genome shotgun (WGS) entry which is preliminary data.</text>
</comment>
<dbReference type="Proteomes" id="UP000602284">
    <property type="component" value="Unassembled WGS sequence"/>
</dbReference>
<dbReference type="EMBL" id="JAEQNB010000001">
    <property type="protein sequence ID" value="MBL0385907.1"/>
    <property type="molecule type" value="Genomic_DNA"/>
</dbReference>
<accession>A0ABS1J6K1</accession>
<reference evidence="1 2" key="1">
    <citation type="submission" date="2021-01" db="EMBL/GenBank/DDBJ databases">
        <title>Tumebacillus sp. strain ITR2 16S ribosomal RNA gene Genome sequencing and assembly.</title>
        <authorList>
            <person name="Kang M."/>
        </authorList>
    </citation>
    <scope>NUCLEOTIDE SEQUENCE [LARGE SCALE GENOMIC DNA]</scope>
    <source>
        <strain evidence="1 2">ITR2</strain>
    </source>
</reference>
<name>A0ABS1J6K1_9BACL</name>